<sequence>MAVPQAAVTEAVAKMAVKERDVRDAALENAFGSVDRMFRATPAPAEAGRGTASASRLADMTMVSPRKTPVWAR</sequence>
<proteinExistence type="predicted"/>
<keyword evidence="2" id="KW-1185">Reference proteome</keyword>
<gene>
    <name evidence="1" type="ORF">ACFOM8_04885</name>
</gene>
<protein>
    <submittedName>
        <fullName evidence="1">Uncharacterized protein</fullName>
    </submittedName>
</protein>
<dbReference type="RefSeq" id="WP_377759828.1">
    <property type="nucleotide sequence ID" value="NZ_JBHRXY010000002.1"/>
</dbReference>
<dbReference type="Proteomes" id="UP001595539">
    <property type="component" value="Unassembled WGS sequence"/>
</dbReference>
<name>A0ABV7U1E8_9RHOB</name>
<organism evidence="1 2">
    <name type="scientific">Paracoccus angustae</name>
    <dbReference type="NCBI Taxonomy" id="1671480"/>
    <lineage>
        <taxon>Bacteria</taxon>
        <taxon>Pseudomonadati</taxon>
        <taxon>Pseudomonadota</taxon>
        <taxon>Alphaproteobacteria</taxon>
        <taxon>Rhodobacterales</taxon>
        <taxon>Paracoccaceae</taxon>
        <taxon>Paracoccus</taxon>
    </lineage>
</organism>
<reference evidence="2" key="1">
    <citation type="journal article" date="2019" name="Int. J. Syst. Evol. Microbiol.">
        <title>The Global Catalogue of Microorganisms (GCM) 10K type strain sequencing project: providing services to taxonomists for standard genome sequencing and annotation.</title>
        <authorList>
            <consortium name="The Broad Institute Genomics Platform"/>
            <consortium name="The Broad Institute Genome Sequencing Center for Infectious Disease"/>
            <person name="Wu L."/>
            <person name="Ma J."/>
        </authorList>
    </citation>
    <scope>NUCLEOTIDE SEQUENCE [LARGE SCALE GENOMIC DNA]</scope>
    <source>
        <strain evidence="2">KCTC 42473</strain>
    </source>
</reference>
<dbReference type="EMBL" id="JBHRXY010000002">
    <property type="protein sequence ID" value="MFC3628775.1"/>
    <property type="molecule type" value="Genomic_DNA"/>
</dbReference>
<evidence type="ECO:0000313" key="2">
    <source>
        <dbReference type="Proteomes" id="UP001595539"/>
    </source>
</evidence>
<accession>A0ABV7U1E8</accession>
<evidence type="ECO:0000313" key="1">
    <source>
        <dbReference type="EMBL" id="MFC3628775.1"/>
    </source>
</evidence>
<comment type="caution">
    <text evidence="1">The sequence shown here is derived from an EMBL/GenBank/DDBJ whole genome shotgun (WGS) entry which is preliminary data.</text>
</comment>